<dbReference type="RefSeq" id="WP_269885098.1">
    <property type="nucleotide sequence ID" value="NZ_JAQAGZ010000025.1"/>
</dbReference>
<accession>A0ABT4QIN4</accession>
<reference evidence="1 2" key="1">
    <citation type="submission" date="2022-12" db="EMBL/GenBank/DDBJ databases">
        <title>Draft genome sequence of Paenibacillus sp. dW9.</title>
        <authorList>
            <person name="Choi E.-W."/>
            <person name="Kim D.-U."/>
        </authorList>
    </citation>
    <scope>NUCLEOTIDE SEQUENCE [LARGE SCALE GENOMIC DNA]</scope>
    <source>
        <strain evidence="2">dW9</strain>
    </source>
</reference>
<dbReference type="SUPFAM" id="SSF56281">
    <property type="entry name" value="Metallo-hydrolase/oxidoreductase"/>
    <property type="match status" value="1"/>
</dbReference>
<protein>
    <recommendedName>
        <fullName evidence="3">Metallo-beta-lactamase domain-containing protein</fullName>
    </recommendedName>
</protein>
<organism evidence="1 2">
    <name type="scientific">Paenibacillus gyeongsangnamensis</name>
    <dbReference type="NCBI Taxonomy" id="3388067"/>
    <lineage>
        <taxon>Bacteria</taxon>
        <taxon>Bacillati</taxon>
        <taxon>Bacillota</taxon>
        <taxon>Bacilli</taxon>
        <taxon>Bacillales</taxon>
        <taxon>Paenibacillaceae</taxon>
        <taxon>Paenibacillus</taxon>
    </lineage>
</organism>
<proteinExistence type="predicted"/>
<keyword evidence="2" id="KW-1185">Reference proteome</keyword>
<dbReference type="Proteomes" id="UP001527882">
    <property type="component" value="Unassembled WGS sequence"/>
</dbReference>
<evidence type="ECO:0000313" key="2">
    <source>
        <dbReference type="Proteomes" id="UP001527882"/>
    </source>
</evidence>
<name>A0ABT4QIN4_9BACL</name>
<evidence type="ECO:0000313" key="1">
    <source>
        <dbReference type="EMBL" id="MCZ8516561.1"/>
    </source>
</evidence>
<dbReference type="InterPro" id="IPR036866">
    <property type="entry name" value="RibonucZ/Hydroxyglut_hydro"/>
</dbReference>
<dbReference type="EMBL" id="JAQAGZ010000025">
    <property type="protein sequence ID" value="MCZ8516561.1"/>
    <property type="molecule type" value="Genomic_DNA"/>
</dbReference>
<sequence>MGYKKEITDGDIFDDAFEFLVSREKTRAIINHEKKVSSSQVNLETLLRNPFTEDTSAANGSSIAFILQFMGKKILFLGDSHPCIIEQELRSLYGEEPIWFDAVKISHHGSSGNTSPSLLKLIDSANFLRIRFQKMSLYAFNRELIIIIGTIAVNHKLFVHLTLFL</sequence>
<dbReference type="Gene3D" id="3.60.15.10">
    <property type="entry name" value="Ribonuclease Z/Hydroxyacylglutathione hydrolase-like"/>
    <property type="match status" value="1"/>
</dbReference>
<evidence type="ECO:0008006" key="3">
    <source>
        <dbReference type="Google" id="ProtNLM"/>
    </source>
</evidence>
<comment type="caution">
    <text evidence="1">The sequence shown here is derived from an EMBL/GenBank/DDBJ whole genome shotgun (WGS) entry which is preliminary data.</text>
</comment>
<gene>
    <name evidence="1" type="ORF">O9H85_30070</name>
</gene>